<dbReference type="PROSITE" id="PS50234">
    <property type="entry name" value="VWFA"/>
    <property type="match status" value="1"/>
</dbReference>
<proteinExistence type="predicted"/>
<sequence length="489" mass="51439">MRRLTINAFHSRTAGMPGEPGDSHSARPLTTTTRGTTITMSGTSLRRLGAQLIRTLPIALLATLAAGWAIPSAAVPQTDQDAEPSLLLIMDASSSMLKRDVAEGNRMDAARSALHDVVGALPDDLSVGLRVFGANEDDTDREIGCTDTELVVPVGPLDRTGLAEAIDGIEARGFTPISESLRQAADDLPATGERTIVLVSDGLDTCGPPPPCEVAKELIADGIDVTVQTVGFALDDEPEAVQDLQCIADATGGEYREADDAAELATAMTALSARAAQGYESTAQPVQGAAIHRDAPVLELGTPYADSVVQNEGRWYAYDLAEGQAFRAVEIIQLGGTRRSEGSAEIKLHNRDGTSTPHSSEYFRAGETPTVHSVSAYSNLEGPGTYYVEIVDYSLGPDDEVAYEITIHVDGEPAPQPADPTEAPTEAAEPLGEPTEEVAEVPADTETDTVAAESSDGTDVWMIVAAVLLVVVLALGIVLAVVLRRPHAQ</sequence>
<dbReference type="Proteomes" id="UP000460435">
    <property type="component" value="Unassembled WGS sequence"/>
</dbReference>
<reference evidence="4 5" key="1">
    <citation type="submission" date="2019-11" db="EMBL/GenBank/DDBJ databases">
        <authorList>
            <person name="Li X.-J."/>
            <person name="Feng X.-M."/>
        </authorList>
    </citation>
    <scope>NUCLEOTIDE SEQUENCE [LARGE SCALE GENOMIC DNA]</scope>
    <source>
        <strain evidence="4 5">XMNu-373</strain>
    </source>
</reference>
<evidence type="ECO:0000256" key="1">
    <source>
        <dbReference type="SAM" id="MobiDB-lite"/>
    </source>
</evidence>
<feature type="domain" description="VWFA" evidence="3">
    <location>
        <begin position="85"/>
        <end position="271"/>
    </location>
</feature>
<feature type="compositionally biased region" description="Low complexity" evidence="1">
    <location>
        <begin position="419"/>
        <end position="433"/>
    </location>
</feature>
<keyword evidence="5" id="KW-1185">Reference proteome</keyword>
<dbReference type="SMART" id="SM00327">
    <property type="entry name" value="VWA"/>
    <property type="match status" value="1"/>
</dbReference>
<comment type="caution">
    <text evidence="4">The sequence shown here is derived from an EMBL/GenBank/DDBJ whole genome shotgun (WGS) entry which is preliminary data.</text>
</comment>
<evidence type="ECO:0000313" key="5">
    <source>
        <dbReference type="Proteomes" id="UP000460435"/>
    </source>
</evidence>
<evidence type="ECO:0000256" key="2">
    <source>
        <dbReference type="SAM" id="Phobius"/>
    </source>
</evidence>
<dbReference type="InterPro" id="IPR002035">
    <property type="entry name" value="VWF_A"/>
</dbReference>
<dbReference type="EMBL" id="WLZY01000004">
    <property type="protein sequence ID" value="NDL58205.1"/>
    <property type="molecule type" value="Genomic_DNA"/>
</dbReference>
<feature type="compositionally biased region" description="Acidic residues" evidence="1">
    <location>
        <begin position="434"/>
        <end position="445"/>
    </location>
</feature>
<name>A0A7K3M4M7_9ACTN</name>
<feature type="region of interest" description="Disordered" evidence="1">
    <location>
        <begin position="1"/>
        <end position="36"/>
    </location>
</feature>
<dbReference type="Gene3D" id="3.40.50.410">
    <property type="entry name" value="von Willebrand factor, type A domain"/>
    <property type="match status" value="1"/>
</dbReference>
<dbReference type="Pfam" id="PF13519">
    <property type="entry name" value="VWA_2"/>
    <property type="match status" value="1"/>
</dbReference>
<accession>A0A7K3M4M7</accession>
<protein>
    <submittedName>
        <fullName evidence="4">VWA domain-containing protein</fullName>
    </submittedName>
</protein>
<feature type="region of interest" description="Disordered" evidence="1">
    <location>
        <begin position="412"/>
        <end position="445"/>
    </location>
</feature>
<dbReference type="InterPro" id="IPR036465">
    <property type="entry name" value="vWFA_dom_sf"/>
</dbReference>
<evidence type="ECO:0000313" key="4">
    <source>
        <dbReference type="EMBL" id="NDL58205.1"/>
    </source>
</evidence>
<gene>
    <name evidence="4" type="ORF">F7O44_14095</name>
</gene>
<evidence type="ECO:0000259" key="3">
    <source>
        <dbReference type="PROSITE" id="PS50234"/>
    </source>
</evidence>
<keyword evidence="2" id="KW-1133">Transmembrane helix</keyword>
<dbReference type="SUPFAM" id="SSF53300">
    <property type="entry name" value="vWA-like"/>
    <property type="match status" value="1"/>
</dbReference>
<keyword evidence="2" id="KW-0472">Membrane</keyword>
<feature type="transmembrane region" description="Helical" evidence="2">
    <location>
        <begin position="460"/>
        <end position="483"/>
    </location>
</feature>
<organism evidence="4 5">
    <name type="scientific">Phytoactinopolyspora mesophila</name>
    <dbReference type="NCBI Taxonomy" id="2650750"/>
    <lineage>
        <taxon>Bacteria</taxon>
        <taxon>Bacillati</taxon>
        <taxon>Actinomycetota</taxon>
        <taxon>Actinomycetes</taxon>
        <taxon>Jiangellales</taxon>
        <taxon>Jiangellaceae</taxon>
        <taxon>Phytoactinopolyspora</taxon>
    </lineage>
</organism>
<dbReference type="AlphaFoldDB" id="A0A7K3M4M7"/>
<keyword evidence="2" id="KW-0812">Transmembrane</keyword>